<reference evidence="6 7" key="1">
    <citation type="submission" date="2015-03" db="EMBL/GenBank/DDBJ databases">
        <title>Genomics and transcriptomics of the oil-accumulating basidiomycete yeast T. oleaginosus allow insights into substrate utilization and the diverse evolutionary trajectories of mating systems in fungi.</title>
        <authorList>
            <consortium name="DOE Joint Genome Institute"/>
            <person name="Kourist R."/>
            <person name="Kracht O."/>
            <person name="Bracharz F."/>
            <person name="Lipzen A."/>
            <person name="Nolan M."/>
            <person name="Ohm R."/>
            <person name="Grigoriev I."/>
            <person name="Sun S."/>
            <person name="Heitman J."/>
            <person name="Bruck T."/>
            <person name="Nowrousian M."/>
        </authorList>
    </citation>
    <scope>NUCLEOTIDE SEQUENCE [LARGE SCALE GENOMIC DNA]</scope>
    <source>
        <strain evidence="6 7">IBC0246</strain>
    </source>
</reference>
<feature type="compositionally biased region" description="Low complexity" evidence="5">
    <location>
        <begin position="404"/>
        <end position="419"/>
    </location>
</feature>
<evidence type="ECO:0000256" key="3">
    <source>
        <dbReference type="ARBA" id="ARBA00022705"/>
    </source>
</evidence>
<evidence type="ECO:0000313" key="7">
    <source>
        <dbReference type="Proteomes" id="UP000053611"/>
    </source>
</evidence>
<feature type="compositionally biased region" description="Low complexity" evidence="5">
    <location>
        <begin position="307"/>
        <end position="317"/>
    </location>
</feature>
<dbReference type="GO" id="GO:0003887">
    <property type="term" value="F:DNA-directed DNA polymerase activity"/>
    <property type="evidence" value="ECO:0007669"/>
    <property type="project" value="TreeGrafter"/>
</dbReference>
<dbReference type="GO" id="GO:1904161">
    <property type="term" value="P:DNA synthesis involved in UV-damage excision repair"/>
    <property type="evidence" value="ECO:0007669"/>
    <property type="project" value="TreeGrafter"/>
</dbReference>
<evidence type="ECO:0000256" key="2">
    <source>
        <dbReference type="ARBA" id="ARBA00017589"/>
    </source>
</evidence>
<proteinExistence type="predicted"/>
<feature type="region of interest" description="Disordered" evidence="5">
    <location>
        <begin position="217"/>
        <end position="440"/>
    </location>
</feature>
<dbReference type="Gene3D" id="3.90.1030.20">
    <property type="entry name" value="DNA polymerase delta, p66 (Cdc27) subunit, wHTH domain"/>
    <property type="match status" value="1"/>
</dbReference>
<keyword evidence="7" id="KW-1185">Reference proteome</keyword>
<accession>A0A0J1AW58</accession>
<dbReference type="PANTHER" id="PTHR17598">
    <property type="entry name" value="DNA POLYMERASE DELTA SUBUNIT 3"/>
    <property type="match status" value="1"/>
</dbReference>
<dbReference type="GO" id="GO:0043625">
    <property type="term" value="C:delta DNA polymerase complex"/>
    <property type="evidence" value="ECO:0007669"/>
    <property type="project" value="InterPro"/>
</dbReference>
<dbReference type="GeneID" id="28980440"/>
<gene>
    <name evidence="6" type="ORF">CC85DRAFT_195073</name>
</gene>
<comment type="subcellular location">
    <subcellularLocation>
        <location evidence="1">Nucleus</location>
    </subcellularLocation>
</comment>
<dbReference type="Proteomes" id="UP000053611">
    <property type="component" value="Unassembled WGS sequence"/>
</dbReference>
<dbReference type="OrthoDB" id="514823at2759"/>
<evidence type="ECO:0000256" key="4">
    <source>
        <dbReference type="ARBA" id="ARBA00023242"/>
    </source>
</evidence>
<organism evidence="6 7">
    <name type="scientific">Cutaneotrichosporon oleaginosum</name>
    <dbReference type="NCBI Taxonomy" id="879819"/>
    <lineage>
        <taxon>Eukaryota</taxon>
        <taxon>Fungi</taxon>
        <taxon>Dikarya</taxon>
        <taxon>Basidiomycota</taxon>
        <taxon>Agaricomycotina</taxon>
        <taxon>Tremellomycetes</taxon>
        <taxon>Trichosporonales</taxon>
        <taxon>Trichosporonaceae</taxon>
        <taxon>Cutaneotrichosporon</taxon>
    </lineage>
</organism>
<dbReference type="InterPro" id="IPR019038">
    <property type="entry name" value="POLD3"/>
</dbReference>
<feature type="compositionally biased region" description="Basic and acidic residues" evidence="5">
    <location>
        <begin position="336"/>
        <end position="346"/>
    </location>
</feature>
<dbReference type="RefSeq" id="XP_018276005.1">
    <property type="nucleotide sequence ID" value="XM_018419837.1"/>
</dbReference>
<dbReference type="PANTHER" id="PTHR17598:SF13">
    <property type="entry name" value="DNA POLYMERASE DELTA SUBUNIT 3"/>
    <property type="match status" value="1"/>
</dbReference>
<keyword evidence="3" id="KW-0235">DNA replication</keyword>
<evidence type="ECO:0000256" key="5">
    <source>
        <dbReference type="SAM" id="MobiDB-lite"/>
    </source>
</evidence>
<protein>
    <recommendedName>
        <fullName evidence="2">DNA polymerase delta subunit 3</fullName>
    </recommendedName>
</protein>
<dbReference type="InterPro" id="IPR041913">
    <property type="entry name" value="POLD3_sf"/>
</dbReference>
<name>A0A0J1AW58_9TREE</name>
<dbReference type="Pfam" id="PF09507">
    <property type="entry name" value="CDC27"/>
    <property type="match status" value="2"/>
</dbReference>
<keyword evidence="4" id="KW-0539">Nucleus</keyword>
<sequence>MTTSAELRDKASIWLSQTLTTDQRPVTYRELARELRVHVHTAKNLLSEYISSHDAVPTFLVTGLLLAHSTLGQTQTTLSQEAPPTQSLAHLSATQKVRIVNMDEQSDDGNSEAGADEIEELEEGAVAIEEDAESQQKRLGEGVARWGVVLVGQDQLDEKRQLFESATVHVYAVAPTPIKDPAVLLSSAFGLRERSDYLQPSLGSIIGETLVHAKAAKSSAKQADPKLEPGMGEKSERKEVAKPGQTTEVAKPTVKKEVTPPRQKPSGSRSKRRVIASDSEEEEPIEASEPRKAPLQQTSSMVRADDQAAMEAMMAMDVDLDEESEVTQSAPTTVAEPDKACRDESKKRKRRRVKKSRTTKDAKGYMVTTDYWTEESCSGTETDTESSSKTAAPPKAAPRKSTEPSRTSSSTSAAGSGRPKAPSKKVSMGQSTLAGFFKKK</sequence>
<dbReference type="GO" id="GO:0006271">
    <property type="term" value="P:DNA strand elongation involved in DNA replication"/>
    <property type="evidence" value="ECO:0007669"/>
    <property type="project" value="TreeGrafter"/>
</dbReference>
<dbReference type="STRING" id="879819.A0A0J1AW58"/>
<feature type="compositionally biased region" description="Basic residues" evidence="5">
    <location>
        <begin position="347"/>
        <end position="357"/>
    </location>
</feature>
<feature type="compositionally biased region" description="Basic and acidic residues" evidence="5">
    <location>
        <begin position="223"/>
        <end position="241"/>
    </location>
</feature>
<dbReference type="AlphaFoldDB" id="A0A0J1AW58"/>
<evidence type="ECO:0000313" key="6">
    <source>
        <dbReference type="EMBL" id="KLT39514.1"/>
    </source>
</evidence>
<dbReference type="EMBL" id="KQ087257">
    <property type="protein sequence ID" value="KLT39514.1"/>
    <property type="molecule type" value="Genomic_DNA"/>
</dbReference>
<evidence type="ECO:0000256" key="1">
    <source>
        <dbReference type="ARBA" id="ARBA00004123"/>
    </source>
</evidence>
<dbReference type="GO" id="GO:0006297">
    <property type="term" value="P:nucleotide-excision repair, DNA gap filling"/>
    <property type="evidence" value="ECO:0007669"/>
    <property type="project" value="TreeGrafter"/>
</dbReference>